<evidence type="ECO:0000313" key="4">
    <source>
        <dbReference type="Proteomes" id="UP000198508"/>
    </source>
</evidence>
<evidence type="ECO:0000259" key="1">
    <source>
        <dbReference type="Pfam" id="PF09851"/>
    </source>
</evidence>
<accession>A0A1I0IFE6</accession>
<keyword evidence="3" id="KW-0378">Hydrolase</keyword>
<dbReference type="GO" id="GO:0008233">
    <property type="term" value="F:peptidase activity"/>
    <property type="evidence" value="ECO:0007669"/>
    <property type="project" value="UniProtKB-KW"/>
</dbReference>
<dbReference type="AlphaFoldDB" id="A0A1I0IFE6"/>
<dbReference type="InterPro" id="IPR018649">
    <property type="entry name" value="SHOCT"/>
</dbReference>
<dbReference type="STRING" id="460384.SAMN05216313_12133"/>
<feature type="domain" description="SPFH" evidence="2">
    <location>
        <begin position="28"/>
        <end position="235"/>
    </location>
</feature>
<dbReference type="CDD" id="cd03408">
    <property type="entry name" value="SPFH_like_u1"/>
    <property type="match status" value="1"/>
</dbReference>
<dbReference type="PANTHER" id="PTHR37826:SF2">
    <property type="entry name" value="ZINC-RIBBON DOMAIN-CONTAINING PROTEIN"/>
    <property type="match status" value="1"/>
</dbReference>
<protein>
    <submittedName>
        <fullName evidence="3">Membrane protease subunit, stomatin/prohibitin family, contains C-terminal Zn-ribbon domain</fullName>
    </submittedName>
</protein>
<dbReference type="RefSeq" id="WP_092367004.1">
    <property type="nucleotide sequence ID" value="NZ_DAINWJ010000495.1"/>
</dbReference>
<feature type="domain" description="SHOCT" evidence="1">
    <location>
        <begin position="309"/>
        <end position="333"/>
    </location>
</feature>
<keyword evidence="3" id="KW-0645">Protease</keyword>
<dbReference type="InterPro" id="IPR033880">
    <property type="entry name" value="SPFH_YdjI"/>
</dbReference>
<evidence type="ECO:0000259" key="2">
    <source>
        <dbReference type="Pfam" id="PF13421"/>
    </source>
</evidence>
<dbReference type="Proteomes" id="UP000198508">
    <property type="component" value="Unassembled WGS sequence"/>
</dbReference>
<dbReference type="PANTHER" id="PTHR37826">
    <property type="entry name" value="FLOTILLIN BAND_7_5 DOMAIN PROTEIN"/>
    <property type="match status" value="1"/>
</dbReference>
<dbReference type="Pfam" id="PF09851">
    <property type="entry name" value="SHOCT"/>
    <property type="match status" value="1"/>
</dbReference>
<dbReference type="EMBL" id="FOIM01000021">
    <property type="protein sequence ID" value="SET95495.1"/>
    <property type="molecule type" value="Genomic_DNA"/>
</dbReference>
<dbReference type="Pfam" id="PF13421">
    <property type="entry name" value="Band_7_1"/>
    <property type="match status" value="1"/>
</dbReference>
<name>A0A1I0IFE6_9FIRM</name>
<organism evidence="3 4">
    <name type="scientific">Enterocloster lavalensis</name>
    <dbReference type="NCBI Taxonomy" id="460384"/>
    <lineage>
        <taxon>Bacteria</taxon>
        <taxon>Bacillati</taxon>
        <taxon>Bacillota</taxon>
        <taxon>Clostridia</taxon>
        <taxon>Lachnospirales</taxon>
        <taxon>Lachnospiraceae</taxon>
        <taxon>Enterocloster</taxon>
    </lineage>
</organism>
<gene>
    <name evidence="3" type="ORF">SAMN05216313_12133</name>
</gene>
<dbReference type="GO" id="GO:0006508">
    <property type="term" value="P:proteolysis"/>
    <property type="evidence" value="ECO:0007669"/>
    <property type="project" value="UniProtKB-KW"/>
</dbReference>
<proteinExistence type="predicted"/>
<evidence type="ECO:0000313" key="3">
    <source>
        <dbReference type="EMBL" id="SET95495.1"/>
    </source>
</evidence>
<sequence>MGLGGFLKDQFIDVIEFVDDSPEKLLVSKFARKGDEIKQGARLVVRNGQAAVFVHRGIIADVFGPGNYKLNTGNLPLLSALAALPTLFNSAIKSDLYFINTTQYINNRWGTKSPIIKRDPEMGIVRITSFGTFSFKVNNPEIFMTEMFGARSLNMTQDIVEYLTSFVGESIAQCLGESEQSIIDLATHYRQLSSMITPYVNEKANSLGFEVTSATIENIGLPLEVEKLIDEQSGIGLAARDMDTFVQYQAARAIRDVAKQPGGMAGIGAGLGVGRMVSEVMSEALEPRTRKAAAKKNEAAARPKESVADQLIKYKDLLDKGILTQEEFDEVKRMLLKEI</sequence>
<keyword evidence="4" id="KW-1185">Reference proteome</keyword>
<reference evidence="4" key="1">
    <citation type="submission" date="2016-10" db="EMBL/GenBank/DDBJ databases">
        <authorList>
            <person name="Varghese N."/>
            <person name="Submissions S."/>
        </authorList>
    </citation>
    <scope>NUCLEOTIDE SEQUENCE [LARGE SCALE GENOMIC DNA]</scope>
    <source>
        <strain evidence="4">NLAE-zl-G277</strain>
    </source>
</reference>